<dbReference type="InterPro" id="IPR038508">
    <property type="entry name" value="ArfGAP_dom_sf"/>
</dbReference>
<feature type="domain" description="Arf-GAP" evidence="6">
    <location>
        <begin position="7"/>
        <end position="108"/>
    </location>
</feature>
<dbReference type="CDD" id="cd08830">
    <property type="entry name" value="ArfGap_ArfGap1"/>
    <property type="match status" value="1"/>
</dbReference>
<dbReference type="EMBL" id="CAUYUJ010021197">
    <property type="protein sequence ID" value="CAK0903283.1"/>
    <property type="molecule type" value="Genomic_DNA"/>
</dbReference>
<sequence length="108" mass="11998">MASNMPREVEARIRALPGNNVCCDCNHVNPQWATVSYGALMCLECSGQHRSLGVHLSFVRSIQMDSWTAKQIDAMEKSGGNGKMIEYFSSRGIDKSMAIHTKYNTKQA</sequence>
<keyword evidence="2" id="KW-0479">Metal-binding</keyword>
<evidence type="ECO:0000313" key="7">
    <source>
        <dbReference type="EMBL" id="CAK0903283.1"/>
    </source>
</evidence>
<name>A0ABN9XTD6_9DINO</name>
<evidence type="ECO:0000256" key="4">
    <source>
        <dbReference type="ARBA" id="ARBA00022833"/>
    </source>
</evidence>
<dbReference type="Proteomes" id="UP001189429">
    <property type="component" value="Unassembled WGS sequence"/>
</dbReference>
<gene>
    <name evidence="7" type="ORF">PCOR1329_LOCUS79634</name>
</gene>
<keyword evidence="1" id="KW-0343">GTPase activation</keyword>
<accession>A0ABN9XTD6</accession>
<dbReference type="SUPFAM" id="SSF57863">
    <property type="entry name" value="ArfGap/RecO-like zinc finger"/>
    <property type="match status" value="1"/>
</dbReference>
<dbReference type="PANTHER" id="PTHR45686">
    <property type="entry name" value="ADP-RIBOSYLATION FACTOR GTPASE ACTIVATING PROTEIN 3, ISOFORM H-RELATED"/>
    <property type="match status" value="1"/>
</dbReference>
<dbReference type="InterPro" id="IPR037278">
    <property type="entry name" value="ARFGAP/RecO"/>
</dbReference>
<evidence type="ECO:0000256" key="2">
    <source>
        <dbReference type="ARBA" id="ARBA00022723"/>
    </source>
</evidence>
<dbReference type="PROSITE" id="PS50115">
    <property type="entry name" value="ARFGAP"/>
    <property type="match status" value="1"/>
</dbReference>
<evidence type="ECO:0000313" key="8">
    <source>
        <dbReference type="Proteomes" id="UP001189429"/>
    </source>
</evidence>
<proteinExistence type="predicted"/>
<dbReference type="PRINTS" id="PR00405">
    <property type="entry name" value="REVINTRACTNG"/>
</dbReference>
<comment type="caution">
    <text evidence="7">The sequence shown here is derived from an EMBL/GenBank/DDBJ whole genome shotgun (WGS) entry which is preliminary data.</text>
</comment>
<evidence type="ECO:0000256" key="5">
    <source>
        <dbReference type="PROSITE-ProRule" id="PRU00288"/>
    </source>
</evidence>
<organism evidence="7 8">
    <name type="scientific">Prorocentrum cordatum</name>
    <dbReference type="NCBI Taxonomy" id="2364126"/>
    <lineage>
        <taxon>Eukaryota</taxon>
        <taxon>Sar</taxon>
        <taxon>Alveolata</taxon>
        <taxon>Dinophyceae</taxon>
        <taxon>Prorocentrales</taxon>
        <taxon>Prorocentraceae</taxon>
        <taxon>Prorocentrum</taxon>
    </lineage>
</organism>
<dbReference type="InterPro" id="IPR001164">
    <property type="entry name" value="ArfGAP_dom"/>
</dbReference>
<evidence type="ECO:0000256" key="1">
    <source>
        <dbReference type="ARBA" id="ARBA00022468"/>
    </source>
</evidence>
<evidence type="ECO:0000259" key="6">
    <source>
        <dbReference type="PROSITE" id="PS50115"/>
    </source>
</evidence>
<reference evidence="7" key="1">
    <citation type="submission" date="2023-10" db="EMBL/GenBank/DDBJ databases">
        <authorList>
            <person name="Chen Y."/>
            <person name="Shah S."/>
            <person name="Dougan E. K."/>
            <person name="Thang M."/>
            <person name="Chan C."/>
        </authorList>
    </citation>
    <scope>NUCLEOTIDE SEQUENCE [LARGE SCALE GENOMIC DNA]</scope>
</reference>
<protein>
    <recommendedName>
        <fullName evidence="6">Arf-GAP domain-containing protein</fullName>
    </recommendedName>
</protein>
<feature type="non-terminal residue" evidence="7">
    <location>
        <position position="108"/>
    </location>
</feature>
<keyword evidence="4" id="KW-0862">Zinc</keyword>
<keyword evidence="8" id="KW-1185">Reference proteome</keyword>
<dbReference type="PANTHER" id="PTHR45686:SF4">
    <property type="entry name" value="ADP-RIBOSYLATION FACTOR GTPASE ACTIVATING PROTEIN 3, ISOFORM H"/>
    <property type="match status" value="1"/>
</dbReference>
<dbReference type="SMART" id="SM00105">
    <property type="entry name" value="ArfGap"/>
    <property type="match status" value="1"/>
</dbReference>
<evidence type="ECO:0000256" key="3">
    <source>
        <dbReference type="ARBA" id="ARBA00022771"/>
    </source>
</evidence>
<dbReference type="Gene3D" id="1.10.220.150">
    <property type="entry name" value="Arf GTPase activating protein"/>
    <property type="match status" value="1"/>
</dbReference>
<dbReference type="Pfam" id="PF01412">
    <property type="entry name" value="ArfGap"/>
    <property type="match status" value="1"/>
</dbReference>
<keyword evidence="3 5" id="KW-0863">Zinc-finger</keyword>